<dbReference type="Pfam" id="PF01424">
    <property type="entry name" value="R3H"/>
    <property type="match status" value="1"/>
</dbReference>
<dbReference type="InterPro" id="IPR058670">
    <property type="entry name" value="PTPase_dom"/>
</dbReference>
<dbReference type="AlphaFoldDB" id="X1KAZ0"/>
<feature type="non-terminal residue" evidence="3">
    <location>
        <position position="1"/>
    </location>
</feature>
<dbReference type="Gene3D" id="3.30.1370.50">
    <property type="entry name" value="R3H-like domain"/>
    <property type="match status" value="1"/>
</dbReference>
<dbReference type="EMBL" id="BARU01044590">
    <property type="protein sequence ID" value="GAH79238.1"/>
    <property type="molecule type" value="Genomic_DNA"/>
</dbReference>
<evidence type="ECO:0000259" key="2">
    <source>
        <dbReference type="PROSITE" id="PS51061"/>
    </source>
</evidence>
<dbReference type="GO" id="GO:0003676">
    <property type="term" value="F:nucleic acid binding"/>
    <property type="evidence" value="ECO:0007669"/>
    <property type="project" value="InterPro"/>
</dbReference>
<gene>
    <name evidence="3" type="ORF">S03H2_67951</name>
</gene>
<name>X1KAZ0_9ZZZZ</name>
<dbReference type="PROSITE" id="PS51061">
    <property type="entry name" value="R3H"/>
    <property type="match status" value="1"/>
</dbReference>
<sequence length="121" mass="13734">SNLDNADLFVTSRSYYRRKPQTIRDAEAAGLPIYVLKSNTPPQIRQLLNAIRPTDKADSIKIALSEAEEAVQQVKGGEKSIALSPQSRYIRRLQHLIAQRNELSSQSTGKEPDRRVRIYKE</sequence>
<dbReference type="SMART" id="SM00393">
    <property type="entry name" value="R3H"/>
    <property type="match status" value="1"/>
</dbReference>
<comment type="caution">
    <text evidence="3">The sequence shown here is derived from an EMBL/GenBank/DDBJ whole genome shotgun (WGS) entry which is preliminary data.</text>
</comment>
<proteinExistence type="predicted"/>
<feature type="region of interest" description="Disordered" evidence="1">
    <location>
        <begin position="101"/>
        <end position="121"/>
    </location>
</feature>
<dbReference type="Pfam" id="PF25516">
    <property type="entry name" value="PTPase"/>
    <property type="match status" value="1"/>
</dbReference>
<accession>X1KAZ0</accession>
<reference evidence="3" key="1">
    <citation type="journal article" date="2014" name="Front. Microbiol.">
        <title>High frequency of phylogenetically diverse reductive dehalogenase-homologous genes in deep subseafloor sedimentary metagenomes.</title>
        <authorList>
            <person name="Kawai M."/>
            <person name="Futagami T."/>
            <person name="Toyoda A."/>
            <person name="Takaki Y."/>
            <person name="Nishi S."/>
            <person name="Hori S."/>
            <person name="Arai W."/>
            <person name="Tsubouchi T."/>
            <person name="Morono Y."/>
            <person name="Uchiyama I."/>
            <person name="Ito T."/>
            <person name="Fujiyama A."/>
            <person name="Inagaki F."/>
            <person name="Takami H."/>
        </authorList>
    </citation>
    <scope>NUCLEOTIDE SEQUENCE</scope>
    <source>
        <strain evidence="3">Expedition CK06-06</strain>
    </source>
</reference>
<feature type="domain" description="R3H" evidence="2">
    <location>
        <begin position="57"/>
        <end position="121"/>
    </location>
</feature>
<organism evidence="3">
    <name type="scientific">marine sediment metagenome</name>
    <dbReference type="NCBI Taxonomy" id="412755"/>
    <lineage>
        <taxon>unclassified sequences</taxon>
        <taxon>metagenomes</taxon>
        <taxon>ecological metagenomes</taxon>
    </lineage>
</organism>
<protein>
    <recommendedName>
        <fullName evidence="2">R3H domain-containing protein</fullName>
    </recommendedName>
</protein>
<evidence type="ECO:0000313" key="3">
    <source>
        <dbReference type="EMBL" id="GAH79238.1"/>
    </source>
</evidence>
<dbReference type="InterPro" id="IPR001374">
    <property type="entry name" value="R3H_dom"/>
</dbReference>
<dbReference type="InterPro" id="IPR036867">
    <property type="entry name" value="R3H_dom_sf"/>
</dbReference>
<evidence type="ECO:0000256" key="1">
    <source>
        <dbReference type="SAM" id="MobiDB-lite"/>
    </source>
</evidence>
<feature type="compositionally biased region" description="Basic and acidic residues" evidence="1">
    <location>
        <begin position="110"/>
        <end position="121"/>
    </location>
</feature>
<dbReference type="SUPFAM" id="SSF82708">
    <property type="entry name" value="R3H domain"/>
    <property type="match status" value="1"/>
</dbReference>